<dbReference type="EMBL" id="QSBM01000007">
    <property type="protein sequence ID" value="RGX29704.1"/>
    <property type="molecule type" value="Genomic_DNA"/>
</dbReference>
<accession>A0A413FG89</accession>
<evidence type="ECO:0000313" key="3">
    <source>
        <dbReference type="Proteomes" id="UP000283880"/>
    </source>
</evidence>
<name>A0A413FG89_9FIRM</name>
<evidence type="ECO:0000256" key="1">
    <source>
        <dbReference type="SAM" id="Coils"/>
    </source>
</evidence>
<protein>
    <submittedName>
        <fullName evidence="2">Uncharacterized protein</fullName>
    </submittedName>
</protein>
<dbReference type="AlphaFoldDB" id="A0A413FG89"/>
<comment type="caution">
    <text evidence="2">The sequence shown here is derived from an EMBL/GenBank/DDBJ whole genome shotgun (WGS) entry which is preliminary data.</text>
</comment>
<organism evidence="2 3">
    <name type="scientific">Enterocloster asparagiformis</name>
    <dbReference type="NCBI Taxonomy" id="333367"/>
    <lineage>
        <taxon>Bacteria</taxon>
        <taxon>Bacillati</taxon>
        <taxon>Bacillota</taxon>
        <taxon>Clostridia</taxon>
        <taxon>Lachnospirales</taxon>
        <taxon>Lachnospiraceae</taxon>
        <taxon>Enterocloster</taxon>
    </lineage>
</organism>
<reference evidence="2 3" key="1">
    <citation type="submission" date="2018-08" db="EMBL/GenBank/DDBJ databases">
        <title>A genome reference for cultivated species of the human gut microbiota.</title>
        <authorList>
            <person name="Zou Y."/>
            <person name="Xue W."/>
            <person name="Luo G."/>
        </authorList>
    </citation>
    <scope>NUCLEOTIDE SEQUENCE [LARGE SCALE GENOMIC DNA]</scope>
    <source>
        <strain evidence="2 3">AF04-15</strain>
    </source>
</reference>
<dbReference type="Proteomes" id="UP000283880">
    <property type="component" value="Unassembled WGS sequence"/>
</dbReference>
<dbReference type="RefSeq" id="WP_007714939.1">
    <property type="nucleotide sequence ID" value="NZ_CABMHH010000123.1"/>
</dbReference>
<keyword evidence="1" id="KW-0175">Coiled coil</keyword>
<feature type="coiled-coil region" evidence="1">
    <location>
        <begin position="26"/>
        <end position="84"/>
    </location>
</feature>
<gene>
    <name evidence="2" type="ORF">DWV29_11370</name>
</gene>
<sequence length="86" mass="10081">MLDEKDLLAIANLIDSRAKKTETLLLDEIARTQNHLEKKVELVQKNINELNQYHRISKLENENTTLLLQMIQDLKKEVDELKKKIA</sequence>
<evidence type="ECO:0000313" key="2">
    <source>
        <dbReference type="EMBL" id="RGX29704.1"/>
    </source>
</evidence>
<dbReference type="OrthoDB" id="1955258at2"/>
<proteinExistence type="predicted"/>